<reference evidence="3" key="2">
    <citation type="journal article" date="2021" name="Genome Biol. Evol.">
        <title>Developing a high-quality reference genome for a parasitic bivalve with doubly uniparental inheritance (Bivalvia: Unionida).</title>
        <authorList>
            <person name="Smith C.H."/>
        </authorList>
    </citation>
    <scope>NUCLEOTIDE SEQUENCE</scope>
    <source>
        <strain evidence="3">CHS0354</strain>
        <tissue evidence="3">Mantle</tissue>
    </source>
</reference>
<feature type="compositionally biased region" description="Basic and acidic residues" evidence="1">
    <location>
        <begin position="548"/>
        <end position="566"/>
    </location>
</feature>
<feature type="compositionally biased region" description="Polar residues" evidence="1">
    <location>
        <begin position="568"/>
        <end position="581"/>
    </location>
</feature>
<evidence type="ECO:0008006" key="5">
    <source>
        <dbReference type="Google" id="ProtNLM"/>
    </source>
</evidence>
<evidence type="ECO:0000313" key="3">
    <source>
        <dbReference type="EMBL" id="KAK3603339.1"/>
    </source>
</evidence>
<feature type="region of interest" description="Disordered" evidence="1">
    <location>
        <begin position="434"/>
        <end position="468"/>
    </location>
</feature>
<feature type="compositionally biased region" description="Low complexity" evidence="1">
    <location>
        <begin position="685"/>
        <end position="720"/>
    </location>
</feature>
<dbReference type="CDD" id="cd22823">
    <property type="entry name" value="Gal_Rha_Lectin"/>
    <property type="match status" value="1"/>
</dbReference>
<keyword evidence="2" id="KW-0812">Transmembrane</keyword>
<proteinExistence type="predicted"/>
<accession>A0AAE0T409</accession>
<protein>
    <recommendedName>
        <fullName evidence="5">CUB domain-containing protein</fullName>
    </recommendedName>
</protein>
<evidence type="ECO:0000256" key="1">
    <source>
        <dbReference type="SAM" id="MobiDB-lite"/>
    </source>
</evidence>
<feature type="transmembrane region" description="Helical" evidence="2">
    <location>
        <begin position="330"/>
        <end position="353"/>
    </location>
</feature>
<comment type="caution">
    <text evidence="3">The sequence shown here is derived from an EMBL/GenBank/DDBJ whole genome shotgun (WGS) entry which is preliminary data.</text>
</comment>
<feature type="region of interest" description="Disordered" evidence="1">
    <location>
        <begin position="665"/>
        <end position="779"/>
    </location>
</feature>
<organism evidence="3 4">
    <name type="scientific">Potamilus streckersoni</name>
    <dbReference type="NCBI Taxonomy" id="2493646"/>
    <lineage>
        <taxon>Eukaryota</taxon>
        <taxon>Metazoa</taxon>
        <taxon>Spiralia</taxon>
        <taxon>Lophotrochozoa</taxon>
        <taxon>Mollusca</taxon>
        <taxon>Bivalvia</taxon>
        <taxon>Autobranchia</taxon>
        <taxon>Heteroconchia</taxon>
        <taxon>Palaeoheterodonta</taxon>
        <taxon>Unionida</taxon>
        <taxon>Unionoidea</taxon>
        <taxon>Unionidae</taxon>
        <taxon>Ambleminae</taxon>
        <taxon>Lampsilini</taxon>
        <taxon>Potamilus</taxon>
    </lineage>
</organism>
<dbReference type="EMBL" id="JAEAOA010001549">
    <property type="protein sequence ID" value="KAK3603339.1"/>
    <property type="molecule type" value="Genomic_DNA"/>
</dbReference>
<evidence type="ECO:0000256" key="2">
    <source>
        <dbReference type="SAM" id="Phobius"/>
    </source>
</evidence>
<reference evidence="3" key="3">
    <citation type="submission" date="2023-05" db="EMBL/GenBank/DDBJ databases">
        <authorList>
            <person name="Smith C.H."/>
        </authorList>
    </citation>
    <scope>NUCLEOTIDE SEQUENCE</scope>
    <source>
        <strain evidence="3">CHS0354</strain>
        <tissue evidence="3">Mantle</tissue>
    </source>
</reference>
<gene>
    <name evidence="3" type="ORF">CHS0354_025946</name>
</gene>
<feature type="compositionally biased region" description="Basic and acidic residues" evidence="1">
    <location>
        <begin position="454"/>
        <end position="464"/>
    </location>
</feature>
<dbReference type="AlphaFoldDB" id="A0AAE0T409"/>
<feature type="region of interest" description="Disordered" evidence="1">
    <location>
        <begin position="548"/>
        <end position="581"/>
    </location>
</feature>
<keyword evidence="4" id="KW-1185">Reference proteome</keyword>
<keyword evidence="2" id="KW-1133">Transmembrane helix</keyword>
<name>A0AAE0T409_9BIVA</name>
<keyword evidence="2" id="KW-0472">Membrane</keyword>
<reference evidence="3" key="1">
    <citation type="journal article" date="2021" name="Genome Biol. Evol.">
        <title>A High-Quality Reference Genome for a Parasitic Bivalve with Doubly Uniparental Inheritance (Bivalvia: Unionida).</title>
        <authorList>
            <person name="Smith C.H."/>
        </authorList>
    </citation>
    <scope>NUCLEOTIDE SEQUENCE</scope>
    <source>
        <strain evidence="3">CHS0354</strain>
    </source>
</reference>
<evidence type="ECO:0000313" key="4">
    <source>
        <dbReference type="Proteomes" id="UP001195483"/>
    </source>
</evidence>
<sequence length="800" mass="88497">MAVIGKSEHYRPLYQVTVAEKSDLFIVLICVVWCVQFGQVYAIRDSACYGTTLPCDFYSMSCYNRSLIQVDRLQYGMQQGRCQSKNYTKCKVEEIGCCASKSSDCFEEFNQDHTKSVLDKCSGRSSCGPMQAVQTRLTQPHNCSSQFSNYVIVDYSCVSGTSLLNLGSNLTLTGPEVNIIFNSAAFDTIYRNHSTNYTCTIVQTGYQSVNLELVDIRLQKPRVAQSCSSVKISIPNANFSAECSEENKQQNVVYMRRSVMNLNNEEAARFSIDDMFSLNSGDYPVMIWIKFRANPPYTVSVTCRDQKFPDDSGGESQTTIEGAANNNTGVIIGVLIPVLFLIVIAVIVGIIVFRRRHKHIIEKKAVVEFQNKARYDELPMGKPKLEVTLSNSLYADIDESKIVNLVSATSRDYSHCSDQQEEYLVPSKIPDECAPGVDRNSSHSHSGVDGNLNDESRTKPKSDKSVSSISRVQYVNTVEDKSPKKKKASKIEEFMNTSAFGNEEISVESTTESGLKDVYAKKTTDKVLKVKRLADDYIEFGHGELYDKPQEPKLVDKNDLGNKEKNLLPSTSKASGKNSNKDNPVVFVYDYADQDGGNGFPQAGEHFMEDNMYEAVDDDHIGPRDDCDKANEVFTYDYADQGSTSLKLYSIDSISVGKNNVSFDKSHESIQPPKDASSCSEVPHHVSPPTSSSSLSPVSHPSSSLPSNISTSSSTYVNSPRVKSANKPITASKPNATDGYAQSPKLRAGKRQARSHELTVNGGDLKDKGNESHSNVKQAVLSVGDLKRVFEKQEKKIPLP</sequence>
<dbReference type="Proteomes" id="UP001195483">
    <property type="component" value="Unassembled WGS sequence"/>
</dbReference>